<dbReference type="GO" id="GO:0046872">
    <property type="term" value="F:metal ion binding"/>
    <property type="evidence" value="ECO:0007669"/>
    <property type="project" value="UniProtKB-KW"/>
</dbReference>
<dbReference type="Gene3D" id="3.20.20.60">
    <property type="entry name" value="Phosphoenolpyruvate-binding domains"/>
    <property type="match status" value="1"/>
</dbReference>
<sequence length="252" mass="28034">MNFRDLHHQNSPLILCNAWDVASANIAEELGFKAIGTSSAAIASVLGYPDGESISFSELRHFVERIVKNINLPLTVDIESGFSDDPLSVVKNIKLLADMGVVGVNIEDSVVKAEERKLVNAETFSKTISKIREQLEHHQIDIFLNVRTDVFLLGQSNPVNETNKRVDLYSNAGADGIFIPCIEKEDDIEKVVSNTRLPVNVMCMPNLPSFKRLQELGVKRVSMGNFLFEHMYTGFKDTLKAVSDNESFASVF</sequence>
<dbReference type="EMBL" id="VIKS01000003">
    <property type="protein sequence ID" value="TQV88823.1"/>
    <property type="molecule type" value="Genomic_DNA"/>
</dbReference>
<dbReference type="PANTHER" id="PTHR42905">
    <property type="entry name" value="PHOSPHOENOLPYRUVATE CARBOXYLASE"/>
    <property type="match status" value="1"/>
</dbReference>
<keyword evidence="3" id="KW-1185">Reference proteome</keyword>
<evidence type="ECO:0000256" key="1">
    <source>
        <dbReference type="ARBA" id="ARBA00022723"/>
    </source>
</evidence>
<dbReference type="InterPro" id="IPR039556">
    <property type="entry name" value="ICL/PEPM"/>
</dbReference>
<keyword evidence="1" id="KW-0479">Metal-binding</keyword>
<organism evidence="2 3">
    <name type="scientific">Aliikangiella coralliicola</name>
    <dbReference type="NCBI Taxonomy" id="2592383"/>
    <lineage>
        <taxon>Bacteria</taxon>
        <taxon>Pseudomonadati</taxon>
        <taxon>Pseudomonadota</taxon>
        <taxon>Gammaproteobacteria</taxon>
        <taxon>Oceanospirillales</taxon>
        <taxon>Pleioneaceae</taxon>
        <taxon>Aliikangiella</taxon>
    </lineage>
</organism>
<dbReference type="RefSeq" id="WP_142892308.1">
    <property type="nucleotide sequence ID" value="NZ_ML660161.1"/>
</dbReference>
<evidence type="ECO:0000313" key="2">
    <source>
        <dbReference type="EMBL" id="TQV88823.1"/>
    </source>
</evidence>
<dbReference type="GO" id="GO:0016829">
    <property type="term" value="F:lyase activity"/>
    <property type="evidence" value="ECO:0007669"/>
    <property type="project" value="UniProtKB-KW"/>
</dbReference>
<protein>
    <submittedName>
        <fullName evidence="2">Isocitrate lyase/phosphoenolpyruvate mutase family protein</fullName>
    </submittedName>
</protein>
<reference evidence="2 3" key="1">
    <citation type="submission" date="2019-07" db="EMBL/GenBank/DDBJ databases">
        <title>Draft genome for Aliikangiella sp. M105.</title>
        <authorList>
            <person name="Wang G."/>
        </authorList>
    </citation>
    <scope>NUCLEOTIDE SEQUENCE [LARGE SCALE GENOMIC DNA]</scope>
    <source>
        <strain evidence="2 3">M105</strain>
    </source>
</reference>
<dbReference type="OrthoDB" id="9780430at2"/>
<dbReference type="PANTHER" id="PTHR42905:SF16">
    <property type="entry name" value="CARBOXYPHOSPHONOENOLPYRUVATE PHOSPHONOMUTASE-LIKE PROTEIN (AFU_ORTHOLOGUE AFUA_5G07230)"/>
    <property type="match status" value="1"/>
</dbReference>
<keyword evidence="2" id="KW-0670">Pyruvate</keyword>
<name>A0A545UHD1_9GAMM</name>
<dbReference type="CDD" id="cd00377">
    <property type="entry name" value="ICL_PEPM"/>
    <property type="match status" value="1"/>
</dbReference>
<dbReference type="SUPFAM" id="SSF51621">
    <property type="entry name" value="Phosphoenolpyruvate/pyruvate domain"/>
    <property type="match status" value="1"/>
</dbReference>
<gene>
    <name evidence="2" type="ORF">FLL46_04635</name>
</gene>
<proteinExistence type="predicted"/>
<dbReference type="InterPro" id="IPR015813">
    <property type="entry name" value="Pyrv/PenolPyrv_kinase-like_dom"/>
</dbReference>
<dbReference type="Proteomes" id="UP000315439">
    <property type="component" value="Unassembled WGS sequence"/>
</dbReference>
<evidence type="ECO:0000313" key="3">
    <source>
        <dbReference type="Proteomes" id="UP000315439"/>
    </source>
</evidence>
<dbReference type="Pfam" id="PF13714">
    <property type="entry name" value="PEP_mutase"/>
    <property type="match status" value="1"/>
</dbReference>
<dbReference type="InterPro" id="IPR040442">
    <property type="entry name" value="Pyrv_kinase-like_dom_sf"/>
</dbReference>
<dbReference type="AlphaFoldDB" id="A0A545UHD1"/>
<keyword evidence="2" id="KW-0456">Lyase</keyword>
<accession>A0A545UHD1</accession>
<comment type="caution">
    <text evidence="2">The sequence shown here is derived from an EMBL/GenBank/DDBJ whole genome shotgun (WGS) entry which is preliminary data.</text>
</comment>